<organism evidence="2 3">
    <name type="scientific">[Eubacterium] hominis</name>
    <dbReference type="NCBI Taxonomy" id="2764325"/>
    <lineage>
        <taxon>Bacteria</taxon>
        <taxon>Bacillati</taxon>
        <taxon>Bacillota</taxon>
        <taxon>Erysipelotrichia</taxon>
        <taxon>Erysipelotrichales</taxon>
        <taxon>Erysipelotrichaceae</taxon>
        <taxon>Amedibacillus</taxon>
    </lineage>
</organism>
<dbReference type="SMART" id="SM00530">
    <property type="entry name" value="HTH_XRE"/>
    <property type="match status" value="1"/>
</dbReference>
<dbReference type="InterPro" id="IPR011990">
    <property type="entry name" value="TPR-like_helical_dom_sf"/>
</dbReference>
<dbReference type="AlphaFoldDB" id="A0A7G9GL20"/>
<evidence type="ECO:0000313" key="3">
    <source>
        <dbReference type="Proteomes" id="UP000515856"/>
    </source>
</evidence>
<dbReference type="Gene3D" id="1.25.40.10">
    <property type="entry name" value="Tetratricopeptide repeat domain"/>
    <property type="match status" value="1"/>
</dbReference>
<sequence length="410" mass="48908">MEDLVYLGKYIKLQRERRNLNISQLAYKCNFSRSYLSQIESGRVIPSEKLNNTIDAIFTCLNLNYQNYLEKGLCLQQDVDDLLHYIFYNLQEQRDALYSKMRNEEEDYKSYKAFPRYCLSKFVYNVSMNNQTDSELDYLMKSLLDNINIFEIKDRSICYTFVGIYYRQKSNCDKSESFLLESLKFGEFKDITGITYYQLSITQSLKNSVAIALLNIQKSILRFKCDGNFKRIIYSQAQEAIILGRCGELERAEKVLKEILNNYQLNENFKKTLLINLAQSNISLKKYEEALHILDEINIVNDNVIFMRLYVYYELSNKKDFNEYYESNINNIKTILFKQQTKILHMKINNEKQNEEYLHLLLETHSNDNLKYDVDLRVFVLDELIEYYEEIGKYKLSNKYLKEKIKLYEA</sequence>
<dbReference type="InterPro" id="IPR001387">
    <property type="entry name" value="Cro/C1-type_HTH"/>
</dbReference>
<reference evidence="2 3" key="1">
    <citation type="submission" date="2020-08" db="EMBL/GenBank/DDBJ databases">
        <authorList>
            <person name="Liu C."/>
            <person name="Sun Q."/>
        </authorList>
    </citation>
    <scope>NUCLEOTIDE SEQUENCE [LARGE SCALE GENOMIC DNA]</scope>
    <source>
        <strain evidence="2 3">NSJ-61</strain>
    </source>
</reference>
<evidence type="ECO:0000259" key="1">
    <source>
        <dbReference type="PROSITE" id="PS50943"/>
    </source>
</evidence>
<proteinExistence type="predicted"/>
<dbReference type="PROSITE" id="PS50943">
    <property type="entry name" value="HTH_CROC1"/>
    <property type="match status" value="1"/>
</dbReference>
<dbReference type="KEGG" id="ehn:H9Q80_14790"/>
<name>A0A7G9GL20_9FIRM</name>
<dbReference type="GO" id="GO:0003677">
    <property type="term" value="F:DNA binding"/>
    <property type="evidence" value="ECO:0007669"/>
    <property type="project" value="InterPro"/>
</dbReference>
<dbReference type="InterPro" id="IPR010982">
    <property type="entry name" value="Lambda_DNA-bd_dom_sf"/>
</dbReference>
<evidence type="ECO:0000313" key="2">
    <source>
        <dbReference type="EMBL" id="QNM11502.1"/>
    </source>
</evidence>
<keyword evidence="3" id="KW-1185">Reference proteome</keyword>
<dbReference type="SUPFAM" id="SSF48452">
    <property type="entry name" value="TPR-like"/>
    <property type="match status" value="1"/>
</dbReference>
<dbReference type="Gene3D" id="1.10.260.40">
    <property type="entry name" value="lambda repressor-like DNA-binding domains"/>
    <property type="match status" value="1"/>
</dbReference>
<dbReference type="RefSeq" id="WP_117454078.1">
    <property type="nucleotide sequence ID" value="NZ_CP060636.1"/>
</dbReference>
<gene>
    <name evidence="2" type="ORF">H9Q80_14790</name>
</gene>
<dbReference type="SUPFAM" id="SSF47413">
    <property type="entry name" value="lambda repressor-like DNA-binding domains"/>
    <property type="match status" value="1"/>
</dbReference>
<dbReference type="EMBL" id="CP060636">
    <property type="protein sequence ID" value="QNM11502.1"/>
    <property type="molecule type" value="Genomic_DNA"/>
</dbReference>
<protein>
    <submittedName>
        <fullName evidence="2">Helix-turn-helix domain-containing protein</fullName>
    </submittedName>
</protein>
<feature type="domain" description="HTH cro/C1-type" evidence="1">
    <location>
        <begin position="11"/>
        <end position="47"/>
    </location>
</feature>
<dbReference type="Proteomes" id="UP000515856">
    <property type="component" value="Chromosome"/>
</dbReference>
<dbReference type="Pfam" id="PF13560">
    <property type="entry name" value="HTH_31"/>
    <property type="match status" value="1"/>
</dbReference>
<accession>A0A7G9GL20</accession>
<dbReference type="CDD" id="cd00093">
    <property type="entry name" value="HTH_XRE"/>
    <property type="match status" value="1"/>
</dbReference>